<feature type="region of interest" description="Disordered" evidence="1">
    <location>
        <begin position="592"/>
        <end position="637"/>
    </location>
</feature>
<dbReference type="AlphaFoldDB" id="A0AAV3A991"/>
<comment type="caution">
    <text evidence="2">The sequence shown here is derived from an EMBL/GenBank/DDBJ whole genome shotgun (WGS) entry which is preliminary data.</text>
</comment>
<evidence type="ECO:0000313" key="3">
    <source>
        <dbReference type="Proteomes" id="UP001181693"/>
    </source>
</evidence>
<sequence>MPIVKIPVLQKFGIISTKYHQELQKRLELDFKKNEQNHKEKSSRHRSPLEVTEEFIKQFNAAEEPEDQEHMLDSARKILQRCKRQSGFNCKGSAHHSNLHQAWTELILMAQCKGKVRDEALDILILSMDRAELNQNQIPLLFFIAESVLYRICCDAVQNPYLISNEIKLSKLGLVSFLRLYCFHLVGKLQQFEEQRDRLTIYLKALPACEASYELYPNILLSIHIMLKVGKIICDLEFDVETNALLKKQPVPIDQSSMHPGEAEISPFLWHCLLIWQHIENNSTNLHDIIQHLFLLKGHLYRENWLDPLLAMFILGDAAKNEISCLKTLLDLGSDILSHIVQTEVKVSSDRWPWEIICSYTMVLADVCLHGSTSDIQKHAFIGFKSEGALNESNKEASLNSLLRCKASDISDAKDCWMISYCAVYNLVKICHDLKSDTNRDGLRLAIWNTLYKHKSIEKDTRVLDAEKIAEAEVNGPSNPFIATSSKTPPASESLSFFQHSGGRLARVLSQKFLPPVVHYVPTAKKNSKSHVPHKSSRIIEHSIHKKPSRPSLRQELMFDKPSPPPPIDFITRTSMDLRKVMEDQWDKELKTRMEREEKERKQEQIENAKREEEHFKEVMKRREEKLKKTSKPYELP</sequence>
<dbReference type="PANTHER" id="PTHR28651:SF1">
    <property type="entry name" value="TRANSMEMBRANE PROTEIN 232"/>
    <property type="match status" value="1"/>
</dbReference>
<evidence type="ECO:0008006" key="4">
    <source>
        <dbReference type="Google" id="ProtNLM"/>
    </source>
</evidence>
<gene>
    <name evidence="2" type="ORF">GDO54_014287</name>
</gene>
<accession>A0AAV3A991</accession>
<feature type="compositionally biased region" description="Basic and acidic residues" evidence="1">
    <location>
        <begin position="592"/>
        <end position="628"/>
    </location>
</feature>
<dbReference type="PANTHER" id="PTHR28651">
    <property type="entry name" value="TRANSMEMBRANE PROTEIN 232"/>
    <property type="match status" value="1"/>
</dbReference>
<evidence type="ECO:0000256" key="1">
    <source>
        <dbReference type="SAM" id="MobiDB-lite"/>
    </source>
</evidence>
<dbReference type="EMBL" id="DYDO01000006">
    <property type="protein sequence ID" value="DBA23368.1"/>
    <property type="molecule type" value="Genomic_DNA"/>
</dbReference>
<evidence type="ECO:0000313" key="2">
    <source>
        <dbReference type="EMBL" id="DBA23368.1"/>
    </source>
</evidence>
<proteinExistence type="predicted"/>
<dbReference type="InterPro" id="IPR031747">
    <property type="entry name" value="TMEM232"/>
</dbReference>
<dbReference type="Proteomes" id="UP001181693">
    <property type="component" value="Unassembled WGS sequence"/>
</dbReference>
<keyword evidence="3" id="KW-1185">Reference proteome</keyword>
<dbReference type="Pfam" id="PF15877">
    <property type="entry name" value="TMEM232"/>
    <property type="match status" value="1"/>
</dbReference>
<reference evidence="2" key="1">
    <citation type="thesis" date="2020" institute="ProQuest LLC" country="789 East Eisenhower Parkway, Ann Arbor, MI, USA">
        <title>Comparative Genomics and Chromosome Evolution.</title>
        <authorList>
            <person name="Mudd A.B."/>
        </authorList>
    </citation>
    <scope>NUCLEOTIDE SEQUENCE</scope>
    <source>
        <strain evidence="2">1538</strain>
        <tissue evidence="2">Blood</tissue>
    </source>
</reference>
<protein>
    <recommendedName>
        <fullName evidence="4">Transmembrane protein 232</fullName>
    </recommendedName>
</protein>
<name>A0AAV3A991_PYXAD</name>
<organism evidence="2 3">
    <name type="scientific">Pyxicephalus adspersus</name>
    <name type="common">African bullfrog</name>
    <dbReference type="NCBI Taxonomy" id="30357"/>
    <lineage>
        <taxon>Eukaryota</taxon>
        <taxon>Metazoa</taxon>
        <taxon>Chordata</taxon>
        <taxon>Craniata</taxon>
        <taxon>Vertebrata</taxon>
        <taxon>Euteleostomi</taxon>
        <taxon>Amphibia</taxon>
        <taxon>Batrachia</taxon>
        <taxon>Anura</taxon>
        <taxon>Neobatrachia</taxon>
        <taxon>Ranoidea</taxon>
        <taxon>Pyxicephalidae</taxon>
        <taxon>Pyxicephalinae</taxon>
        <taxon>Pyxicephalus</taxon>
    </lineage>
</organism>